<dbReference type="VEuPathDB" id="VectorBase:ISCP_028400"/>
<accession>A0A4D5RLX2</accession>
<feature type="non-terminal residue" evidence="12">
    <location>
        <position position="630"/>
    </location>
</feature>
<feature type="compositionally biased region" description="Polar residues" evidence="10">
    <location>
        <begin position="361"/>
        <end position="370"/>
    </location>
</feature>
<dbReference type="PROSITE" id="PS00434">
    <property type="entry name" value="HSF_DOMAIN"/>
    <property type="match status" value="1"/>
</dbReference>
<keyword evidence="7" id="KW-0804">Transcription</keyword>
<dbReference type="SMART" id="SM00415">
    <property type="entry name" value="HSF"/>
    <property type="match status" value="1"/>
</dbReference>
<dbReference type="InterPro" id="IPR010542">
    <property type="entry name" value="Vert_HSTF_C"/>
</dbReference>
<keyword evidence="3" id="KW-0805">Transcription regulation</keyword>
<dbReference type="RefSeq" id="XP_029844053.1">
    <property type="nucleotide sequence ID" value="XM_029988193.4"/>
</dbReference>
<dbReference type="GO" id="GO:0005634">
    <property type="term" value="C:nucleus"/>
    <property type="evidence" value="ECO:0007669"/>
    <property type="project" value="UniProtKB-SubCell"/>
</dbReference>
<proteinExistence type="inferred from homology"/>
<feature type="compositionally biased region" description="Low complexity" evidence="10">
    <location>
        <begin position="272"/>
        <end position="297"/>
    </location>
</feature>
<dbReference type="InterPro" id="IPR036390">
    <property type="entry name" value="WH_DNA-bd_sf"/>
</dbReference>
<evidence type="ECO:0000256" key="4">
    <source>
        <dbReference type="ARBA" id="ARBA00023016"/>
    </source>
</evidence>
<evidence type="ECO:0000256" key="10">
    <source>
        <dbReference type="SAM" id="MobiDB-lite"/>
    </source>
</evidence>
<evidence type="ECO:0000313" key="12">
    <source>
        <dbReference type="EMBL" id="MOY37854.1"/>
    </source>
</evidence>
<dbReference type="Pfam" id="PF00447">
    <property type="entry name" value="HSF_DNA-bind"/>
    <property type="match status" value="1"/>
</dbReference>
<feature type="compositionally biased region" description="Polar residues" evidence="10">
    <location>
        <begin position="579"/>
        <end position="605"/>
    </location>
</feature>
<evidence type="ECO:0000256" key="9">
    <source>
        <dbReference type="RuleBase" id="RU004020"/>
    </source>
</evidence>
<evidence type="ECO:0000259" key="11">
    <source>
        <dbReference type="PROSITE" id="PS00434"/>
    </source>
</evidence>
<name>A0A4D5RLX2_IXOSC</name>
<dbReference type="InterPro" id="IPR036388">
    <property type="entry name" value="WH-like_DNA-bd_sf"/>
</dbReference>
<protein>
    <submittedName>
        <fullName evidence="12">Putative heat shock transcription factor</fullName>
    </submittedName>
</protein>
<dbReference type="PANTHER" id="PTHR10015:SF427">
    <property type="entry name" value="HEAT SHOCK FACTOR PROTEIN"/>
    <property type="match status" value="1"/>
</dbReference>
<dbReference type="Gene3D" id="1.10.10.10">
    <property type="entry name" value="Winged helix-like DNA-binding domain superfamily/Winged helix DNA-binding domain"/>
    <property type="match status" value="1"/>
</dbReference>
<dbReference type="GeneID" id="8030467"/>
<reference evidence="12" key="1">
    <citation type="submission" date="2019-04" db="EMBL/GenBank/DDBJ databases">
        <title>An insight into the mialome of Ixodes scapularis.</title>
        <authorList>
            <person name="Ribeiro J.M."/>
            <person name="Mather T.N."/>
            <person name="Karim S."/>
        </authorList>
    </citation>
    <scope>NUCLEOTIDE SEQUENCE</scope>
</reference>
<sequence>MHTTEVGVNNVPAFLVKLWKLVEDENCNDLISWNENGQSFIIHNQTQFAKELLPLYFKHSNMASFIRQLNMYGFRKVANIDQGALKSDRESIEFFHNFFIRGQECMLEFIKRKVPAGRNGGPEDSRVHGDVLKELLSDVGSMQGRQEHVDQLLTDMKKENEALWREVAVLRQKHHKQQQIVEKLIQFLVTLVQANRNITVKRKLPLMLHDSSSAKAPRLKKSSFVAAADGQISTPDYQVSSPASQISEGPVIRDVTDLMEDGRETSSTVDAGETWTRTHTSSTSSSGGSESAATPSASTSALAELDCAPIVASPLNPAEAMEPLCLLDPLDDADSASNLADHIEEVVAEEVAPSPKPVLSVSESQGMTSRKVPQNVAESVMQDFAPSELAKQPAVPDVKSAPSDLLGDCVMMEGIPSLMDESTTNTKTGLIESNWDSRLQESASPSAELGVPGPAKPVSSGGMQVALQDKATVKPKAFAEHLETIDTELDWLQDQLLSGGLNLDTSTLLGLFAPEDNLSSCLGDLATEGRTSDTVGNEMVQYTPSLLDLGLDDDPSFHQSNEFLLSDEELSARPAEDSAGSSSSIGGTLNPTSDNQGNPLSSVDSKTYPFPRTPFKKSAPGKKRRVASKK</sequence>
<feature type="compositionally biased region" description="Basic residues" evidence="10">
    <location>
        <begin position="619"/>
        <end position="630"/>
    </location>
</feature>
<feature type="region of interest" description="Disordered" evidence="10">
    <location>
        <begin position="570"/>
        <end position="630"/>
    </location>
</feature>
<dbReference type="VEuPathDB" id="VectorBase:ISCI007739"/>
<dbReference type="OrthoDB" id="60033at2759"/>
<dbReference type="Pfam" id="PF06546">
    <property type="entry name" value="Vert_HS_TF"/>
    <property type="match status" value="1"/>
</dbReference>
<comment type="similarity">
    <text evidence="2 9">Belongs to the HSF family.</text>
</comment>
<feature type="domain" description="HSF-type DNA-binding" evidence="11">
    <location>
        <begin position="53"/>
        <end position="77"/>
    </location>
</feature>
<dbReference type="EMBL" id="GHJT01003883">
    <property type="protein sequence ID" value="MOY37854.1"/>
    <property type="molecule type" value="Transcribed_RNA"/>
</dbReference>
<dbReference type="InterPro" id="IPR000232">
    <property type="entry name" value="HSF_DNA-bd"/>
</dbReference>
<keyword evidence="6" id="KW-0010">Activator</keyword>
<evidence type="ECO:0000256" key="6">
    <source>
        <dbReference type="ARBA" id="ARBA00023159"/>
    </source>
</evidence>
<evidence type="ECO:0000256" key="1">
    <source>
        <dbReference type="ARBA" id="ARBA00004123"/>
    </source>
</evidence>
<dbReference type="FunFam" id="1.10.10.10:FF:000027">
    <property type="entry name" value="Heat shock transcription factor 1"/>
    <property type="match status" value="1"/>
</dbReference>
<keyword evidence="8" id="KW-0539">Nucleus</keyword>
<evidence type="ECO:0000256" key="2">
    <source>
        <dbReference type="ARBA" id="ARBA00006403"/>
    </source>
</evidence>
<evidence type="ECO:0000256" key="3">
    <source>
        <dbReference type="ARBA" id="ARBA00023015"/>
    </source>
</evidence>
<dbReference type="AlphaFoldDB" id="A0A4D5RLX2"/>
<dbReference type="VEuPathDB" id="VectorBase:ISCI007740"/>
<comment type="subcellular location">
    <subcellularLocation>
        <location evidence="1">Nucleus</location>
    </subcellularLocation>
</comment>
<dbReference type="GO" id="GO:0003700">
    <property type="term" value="F:DNA-binding transcription factor activity"/>
    <property type="evidence" value="ECO:0007669"/>
    <property type="project" value="InterPro"/>
</dbReference>
<organism evidence="12">
    <name type="scientific">Ixodes scapularis</name>
    <name type="common">Black-legged tick</name>
    <name type="synonym">Deer tick</name>
    <dbReference type="NCBI Taxonomy" id="6945"/>
    <lineage>
        <taxon>Eukaryota</taxon>
        <taxon>Metazoa</taxon>
        <taxon>Ecdysozoa</taxon>
        <taxon>Arthropoda</taxon>
        <taxon>Chelicerata</taxon>
        <taxon>Arachnida</taxon>
        <taxon>Acari</taxon>
        <taxon>Parasitiformes</taxon>
        <taxon>Ixodida</taxon>
        <taxon>Ixodoidea</taxon>
        <taxon>Ixodidae</taxon>
        <taxon>Ixodinae</taxon>
        <taxon>Ixodes</taxon>
    </lineage>
</organism>
<dbReference type="VEuPathDB" id="VectorBase:ISCW007739"/>
<evidence type="ECO:0000256" key="7">
    <source>
        <dbReference type="ARBA" id="ARBA00023163"/>
    </source>
</evidence>
<keyword evidence="5" id="KW-0238">DNA-binding</keyword>
<feature type="region of interest" description="Disordered" evidence="10">
    <location>
        <begin position="262"/>
        <end position="297"/>
    </location>
</feature>
<dbReference type="PRINTS" id="PR00056">
    <property type="entry name" value="HSFDOMAIN"/>
</dbReference>
<evidence type="ECO:0000256" key="8">
    <source>
        <dbReference type="ARBA" id="ARBA00023242"/>
    </source>
</evidence>
<dbReference type="GO" id="GO:0043565">
    <property type="term" value="F:sequence-specific DNA binding"/>
    <property type="evidence" value="ECO:0007669"/>
    <property type="project" value="InterPro"/>
</dbReference>
<dbReference type="VEuPathDB" id="VectorBase:ISCW007740"/>
<keyword evidence="4 12" id="KW-0346">Stress response</keyword>
<dbReference type="PANTHER" id="PTHR10015">
    <property type="entry name" value="HEAT SHOCK TRANSCRIPTION FACTOR"/>
    <property type="match status" value="1"/>
</dbReference>
<feature type="region of interest" description="Disordered" evidence="10">
    <location>
        <begin position="350"/>
        <end position="370"/>
    </location>
</feature>
<evidence type="ECO:0000256" key="5">
    <source>
        <dbReference type="ARBA" id="ARBA00023125"/>
    </source>
</evidence>
<dbReference type="SUPFAM" id="SSF46785">
    <property type="entry name" value="Winged helix' DNA-binding domain"/>
    <property type="match status" value="1"/>
</dbReference>